<dbReference type="SMART" id="SM00507">
    <property type="entry name" value="HNHc"/>
    <property type="match status" value="1"/>
</dbReference>
<protein>
    <submittedName>
        <fullName evidence="2">HNH endonuclease</fullName>
    </submittedName>
</protein>
<dbReference type="CDD" id="cd00085">
    <property type="entry name" value="HNHc"/>
    <property type="match status" value="1"/>
</dbReference>
<dbReference type="InterPro" id="IPR029471">
    <property type="entry name" value="HNH_5"/>
</dbReference>
<proteinExistence type="predicted"/>
<dbReference type="RefSeq" id="WP_203388952.1">
    <property type="nucleotide sequence ID" value="NZ_CP064781.1"/>
</dbReference>
<keyword evidence="2" id="KW-0255">Endonuclease</keyword>
<dbReference type="AlphaFoldDB" id="A0A974Y5L1"/>
<feature type="domain" description="HNH nuclease" evidence="1">
    <location>
        <begin position="93"/>
        <end position="146"/>
    </location>
</feature>
<reference evidence="2" key="1">
    <citation type="submission" date="2020-11" db="EMBL/GenBank/DDBJ databases">
        <title>Azospira restricta DSM 18626 genome sequence.</title>
        <authorList>
            <person name="Moe W.M."/>
        </authorList>
    </citation>
    <scope>NUCLEOTIDE SEQUENCE</scope>
    <source>
        <strain evidence="2">DSM 18626</strain>
    </source>
</reference>
<evidence type="ECO:0000313" key="2">
    <source>
        <dbReference type="EMBL" id="QRJ65421.1"/>
    </source>
</evidence>
<dbReference type="EMBL" id="CP064781">
    <property type="protein sequence ID" value="QRJ65421.1"/>
    <property type="molecule type" value="Genomic_DNA"/>
</dbReference>
<dbReference type="Pfam" id="PF14279">
    <property type="entry name" value="HNH_5"/>
    <property type="match status" value="1"/>
</dbReference>
<dbReference type="PANTHER" id="PTHR33877">
    <property type="entry name" value="SLL1193 PROTEIN"/>
    <property type="match status" value="1"/>
</dbReference>
<keyword evidence="3" id="KW-1185">Reference proteome</keyword>
<dbReference type="Gene3D" id="1.10.30.50">
    <property type="match status" value="1"/>
</dbReference>
<name>A0A974Y5L1_9RHOO</name>
<keyword evidence="2" id="KW-0540">Nuclease</keyword>
<dbReference type="GO" id="GO:0004519">
    <property type="term" value="F:endonuclease activity"/>
    <property type="evidence" value="ECO:0007669"/>
    <property type="project" value="UniProtKB-KW"/>
</dbReference>
<accession>A0A974Y5L1</accession>
<dbReference type="PANTHER" id="PTHR33877:SF2">
    <property type="entry name" value="OS07G0170200 PROTEIN"/>
    <property type="match status" value="1"/>
</dbReference>
<gene>
    <name evidence="2" type="ORF">IWH25_08895</name>
</gene>
<evidence type="ECO:0000313" key="3">
    <source>
        <dbReference type="Proteomes" id="UP000663444"/>
    </source>
</evidence>
<dbReference type="InterPro" id="IPR052892">
    <property type="entry name" value="NA-targeting_endonuclease"/>
</dbReference>
<evidence type="ECO:0000259" key="1">
    <source>
        <dbReference type="SMART" id="SM00507"/>
    </source>
</evidence>
<dbReference type="Proteomes" id="UP000663444">
    <property type="component" value="Chromosome"/>
</dbReference>
<organism evidence="2 3">
    <name type="scientific">Azospira restricta</name>
    <dbReference type="NCBI Taxonomy" id="404405"/>
    <lineage>
        <taxon>Bacteria</taxon>
        <taxon>Pseudomonadati</taxon>
        <taxon>Pseudomonadota</taxon>
        <taxon>Betaproteobacteria</taxon>
        <taxon>Rhodocyclales</taxon>
        <taxon>Rhodocyclaceae</taxon>
        <taxon>Azospira</taxon>
    </lineage>
</organism>
<dbReference type="KEGG" id="ares:IWH25_08895"/>
<keyword evidence="2" id="KW-0378">Hydrolase</keyword>
<sequence length="200" mass="22401">MHAEPSFAGTGPNGRPLILAVDVTGAPRGWITWQDAVACKATGRVDRELGDFRFTFHGGYSRLTGERSSLSVSSILALRGRNPRGWQPQSPALTNPLLFQRDRHLCCYCGSQKRPELLTRDHIVPLSRGGRDHWKNVVTACKPCNQRKGARTPERAGMMMLYVPYTPSLYEALILRNRRILVDQMDFLVSLLPADSRLVT</sequence>
<dbReference type="InterPro" id="IPR003615">
    <property type="entry name" value="HNH_nuc"/>
</dbReference>